<organism evidence="1 2">
    <name type="scientific">Aphis craccivora</name>
    <name type="common">Cowpea aphid</name>
    <dbReference type="NCBI Taxonomy" id="307492"/>
    <lineage>
        <taxon>Eukaryota</taxon>
        <taxon>Metazoa</taxon>
        <taxon>Ecdysozoa</taxon>
        <taxon>Arthropoda</taxon>
        <taxon>Hexapoda</taxon>
        <taxon>Insecta</taxon>
        <taxon>Pterygota</taxon>
        <taxon>Neoptera</taxon>
        <taxon>Paraneoptera</taxon>
        <taxon>Hemiptera</taxon>
        <taxon>Sternorrhyncha</taxon>
        <taxon>Aphidomorpha</taxon>
        <taxon>Aphidoidea</taxon>
        <taxon>Aphididae</taxon>
        <taxon>Aphidini</taxon>
        <taxon>Aphis</taxon>
        <taxon>Aphis</taxon>
    </lineage>
</organism>
<protein>
    <submittedName>
        <fullName evidence="1">Uncharacterized protein</fullName>
    </submittedName>
</protein>
<evidence type="ECO:0000313" key="1">
    <source>
        <dbReference type="EMBL" id="KAF0754949.1"/>
    </source>
</evidence>
<keyword evidence="2" id="KW-1185">Reference proteome</keyword>
<comment type="caution">
    <text evidence="1">The sequence shown here is derived from an EMBL/GenBank/DDBJ whole genome shotgun (WGS) entry which is preliminary data.</text>
</comment>
<dbReference type="AlphaFoldDB" id="A0A6G0YFF2"/>
<gene>
    <name evidence="1" type="ORF">FWK35_00020341</name>
</gene>
<reference evidence="1 2" key="1">
    <citation type="submission" date="2019-08" db="EMBL/GenBank/DDBJ databases">
        <title>Whole genome of Aphis craccivora.</title>
        <authorList>
            <person name="Voronova N.V."/>
            <person name="Shulinski R.S."/>
            <person name="Bandarenka Y.V."/>
            <person name="Zhorov D.G."/>
            <person name="Warner D."/>
        </authorList>
    </citation>
    <scope>NUCLEOTIDE SEQUENCE [LARGE SCALE GENOMIC DNA]</scope>
    <source>
        <strain evidence="1">180601</strain>
        <tissue evidence="1">Whole Body</tissue>
    </source>
</reference>
<evidence type="ECO:0000313" key="2">
    <source>
        <dbReference type="Proteomes" id="UP000478052"/>
    </source>
</evidence>
<accession>A0A6G0YFF2</accession>
<sequence>MNTFYVPLQRLNYGQNAPINRIM</sequence>
<dbReference type="EMBL" id="VUJU01004271">
    <property type="protein sequence ID" value="KAF0754949.1"/>
    <property type="molecule type" value="Genomic_DNA"/>
</dbReference>
<name>A0A6G0YFF2_APHCR</name>
<proteinExistence type="predicted"/>
<dbReference type="Proteomes" id="UP000478052">
    <property type="component" value="Unassembled WGS sequence"/>
</dbReference>